<dbReference type="SUPFAM" id="SSF51735">
    <property type="entry name" value="NAD(P)-binding Rossmann-fold domains"/>
    <property type="match status" value="1"/>
</dbReference>
<dbReference type="SUPFAM" id="SSF53223">
    <property type="entry name" value="Aminoacid dehydrogenase-like, N-terminal domain"/>
    <property type="match status" value="1"/>
</dbReference>
<protein>
    <recommendedName>
        <fullName evidence="7">Glutamate/phenylalanine/leucine/valine/L-tryptophan dehydrogenase C-terminal domain-containing protein</fullName>
    </recommendedName>
</protein>
<dbReference type="PANTHER" id="PTHR42722">
    <property type="entry name" value="LEUCINE DEHYDROGENASE"/>
    <property type="match status" value="1"/>
</dbReference>
<dbReference type="GO" id="GO:0000166">
    <property type="term" value="F:nucleotide binding"/>
    <property type="evidence" value="ECO:0007669"/>
    <property type="project" value="UniProtKB-KW"/>
</dbReference>
<dbReference type="PIRSF" id="PIRSF000188">
    <property type="entry name" value="Phe_leu_dh"/>
    <property type="match status" value="1"/>
</dbReference>
<accession>A0A2H0URP9</accession>
<evidence type="ECO:0000313" key="9">
    <source>
        <dbReference type="Proteomes" id="UP000231157"/>
    </source>
</evidence>
<dbReference type="Pfam" id="PF00208">
    <property type="entry name" value="ELFV_dehydrog"/>
    <property type="match status" value="1"/>
</dbReference>
<dbReference type="GO" id="GO:0016639">
    <property type="term" value="F:oxidoreductase activity, acting on the CH-NH2 group of donors, NAD or NADP as acceptor"/>
    <property type="evidence" value="ECO:0007669"/>
    <property type="project" value="InterPro"/>
</dbReference>
<evidence type="ECO:0000259" key="7">
    <source>
        <dbReference type="SMART" id="SM00839"/>
    </source>
</evidence>
<feature type="binding site" evidence="5">
    <location>
        <begin position="186"/>
        <end position="191"/>
    </location>
    <ligand>
        <name>NAD(+)</name>
        <dbReference type="ChEBI" id="CHEBI:57540"/>
    </ligand>
</feature>
<keyword evidence="2 6" id="KW-0560">Oxidoreductase</keyword>
<dbReference type="EMBL" id="PFAZ01000007">
    <property type="protein sequence ID" value="PIR89084.1"/>
    <property type="molecule type" value="Genomic_DNA"/>
</dbReference>
<evidence type="ECO:0000256" key="2">
    <source>
        <dbReference type="ARBA" id="ARBA00023002"/>
    </source>
</evidence>
<dbReference type="InterPro" id="IPR046346">
    <property type="entry name" value="Aminoacid_DH-like_N_sf"/>
</dbReference>
<feature type="domain" description="Glutamate/phenylalanine/leucine/valine/L-tryptophan dehydrogenase C-terminal" evidence="7">
    <location>
        <begin position="150"/>
        <end position="357"/>
    </location>
</feature>
<proteinExistence type="inferred from homology"/>
<comment type="similarity">
    <text evidence="1 6">Belongs to the Glu/Leu/Phe/Val dehydrogenases family.</text>
</comment>
<gene>
    <name evidence="8" type="ORF">COU07_02545</name>
</gene>
<evidence type="ECO:0000313" key="8">
    <source>
        <dbReference type="EMBL" id="PIR89084.1"/>
    </source>
</evidence>
<dbReference type="PANTHER" id="PTHR42722:SF1">
    <property type="entry name" value="VALINE DEHYDROGENASE"/>
    <property type="match status" value="1"/>
</dbReference>
<dbReference type="InterPro" id="IPR036291">
    <property type="entry name" value="NAD(P)-bd_dom_sf"/>
</dbReference>
<dbReference type="InterPro" id="IPR006095">
    <property type="entry name" value="Glu/Leu/Phe/Val/Trp_DH"/>
</dbReference>
<dbReference type="Gene3D" id="3.40.50.10860">
    <property type="entry name" value="Leucine Dehydrogenase, chain A, domain 1"/>
    <property type="match status" value="1"/>
</dbReference>
<reference evidence="9" key="1">
    <citation type="submission" date="2017-09" db="EMBL/GenBank/DDBJ databases">
        <title>Depth-based differentiation of microbial function through sediment-hosted aquifers and enrichment of novel symbionts in the deep terrestrial subsurface.</title>
        <authorList>
            <person name="Probst A.J."/>
            <person name="Ladd B."/>
            <person name="Jarett J.K."/>
            <person name="Geller-Mcgrath D.E."/>
            <person name="Sieber C.M.K."/>
            <person name="Emerson J.B."/>
            <person name="Anantharaman K."/>
            <person name="Thomas B.C."/>
            <person name="Malmstrom R."/>
            <person name="Stieglmeier M."/>
            <person name="Klingl A."/>
            <person name="Woyke T."/>
            <person name="Ryan C.M."/>
            <person name="Banfield J.F."/>
        </authorList>
    </citation>
    <scope>NUCLEOTIDE SEQUENCE [LARGE SCALE GENOMIC DNA]</scope>
</reference>
<name>A0A2H0URP9_9BACT</name>
<dbReference type="PRINTS" id="PR00082">
    <property type="entry name" value="GLFDHDRGNASE"/>
</dbReference>
<keyword evidence="3 5" id="KW-0520">NAD</keyword>
<dbReference type="CDD" id="cd01075">
    <property type="entry name" value="NAD_bind_Leu_Phe_Val_DH"/>
    <property type="match status" value="1"/>
</dbReference>
<evidence type="ECO:0000256" key="5">
    <source>
        <dbReference type="PIRSR" id="PIRSR000188-2"/>
    </source>
</evidence>
<dbReference type="Proteomes" id="UP000231157">
    <property type="component" value="Unassembled WGS sequence"/>
</dbReference>
<dbReference type="InterPro" id="IPR006097">
    <property type="entry name" value="Glu/Leu/Phe/Val/Trp_DH_dimer"/>
</dbReference>
<comment type="caution">
    <text evidence="8">The sequence shown here is derived from an EMBL/GenBank/DDBJ whole genome shotgun (WGS) entry which is preliminary data.</text>
</comment>
<evidence type="ECO:0000256" key="3">
    <source>
        <dbReference type="ARBA" id="ARBA00023027"/>
    </source>
</evidence>
<sequence>MALKTINRTDDIKSNSAFKDHELIVEFSDDETSLHGFIAVHNSNLGPATGGTRMFPYTNENNALEDVLRLSRAMTYKCAIAGVSHGGGKAVIIGDSQKIKTKELIISYANAVNSLNGKFTTGEDVGISEDDVQLMFKHSSFFIGKKGVAGDPSPYAALSTFYCIQTALSERFGSDSLKDKTVSVKGVGKVGAELVRLLIESGANIIVADINNQTIDELKQKFPQIKVADANTIHKEKADVFAPCAMGKELTKTTIEEIIAPIICGSANNQLESDEIGDALYAKKIMYIPDYVANAGGLIDVIDEREEGGYSKERVLSRIANLKNTLSEIFQRARKENIPFHRVANKLAEERFMNARK</sequence>
<keyword evidence="5" id="KW-0547">Nucleotide-binding</keyword>
<organism evidence="8 9">
    <name type="scientific">Candidatus Harrisonbacteria bacterium CG10_big_fil_rev_8_21_14_0_10_40_38</name>
    <dbReference type="NCBI Taxonomy" id="1974583"/>
    <lineage>
        <taxon>Bacteria</taxon>
        <taxon>Candidatus Harrisoniibacteriota</taxon>
    </lineage>
</organism>
<dbReference type="InterPro" id="IPR016211">
    <property type="entry name" value="Glu/Phe/Leu/Val/Trp_DH_bac/arc"/>
</dbReference>
<dbReference type="Gene3D" id="3.40.50.720">
    <property type="entry name" value="NAD(P)-binding Rossmann-like Domain"/>
    <property type="match status" value="1"/>
</dbReference>
<dbReference type="Pfam" id="PF02812">
    <property type="entry name" value="ELFV_dehydrog_N"/>
    <property type="match status" value="1"/>
</dbReference>
<evidence type="ECO:0000256" key="6">
    <source>
        <dbReference type="RuleBase" id="RU004417"/>
    </source>
</evidence>
<evidence type="ECO:0000256" key="1">
    <source>
        <dbReference type="ARBA" id="ARBA00006382"/>
    </source>
</evidence>
<dbReference type="InterPro" id="IPR006096">
    <property type="entry name" value="Glu/Leu/Phe/Val/Trp_DH_C"/>
</dbReference>
<dbReference type="SMART" id="SM00839">
    <property type="entry name" value="ELFV_dehydrog"/>
    <property type="match status" value="1"/>
</dbReference>
<dbReference type="GO" id="GO:0006520">
    <property type="term" value="P:amino acid metabolic process"/>
    <property type="evidence" value="ECO:0007669"/>
    <property type="project" value="InterPro"/>
</dbReference>
<dbReference type="AlphaFoldDB" id="A0A2H0URP9"/>
<feature type="active site" description="Proton donor/acceptor" evidence="4">
    <location>
        <position position="89"/>
    </location>
</feature>
<evidence type="ECO:0000256" key="4">
    <source>
        <dbReference type="PIRSR" id="PIRSR000188-1"/>
    </source>
</evidence>